<dbReference type="Proteomes" id="UP000799537">
    <property type="component" value="Unassembled WGS sequence"/>
</dbReference>
<accession>A0A6A6CPS0</accession>
<dbReference type="AlphaFoldDB" id="A0A6A6CPS0"/>
<keyword evidence="2" id="KW-1185">Reference proteome</keyword>
<dbReference type="InterPro" id="IPR036047">
    <property type="entry name" value="F-box-like_dom_sf"/>
</dbReference>
<protein>
    <recommendedName>
        <fullName evidence="3">F-box domain-containing protein</fullName>
    </recommendedName>
</protein>
<evidence type="ECO:0000313" key="1">
    <source>
        <dbReference type="EMBL" id="KAF2167466.1"/>
    </source>
</evidence>
<proteinExistence type="predicted"/>
<dbReference type="RefSeq" id="XP_033668355.1">
    <property type="nucleotide sequence ID" value="XM_033812577.1"/>
</dbReference>
<dbReference type="EMBL" id="ML993593">
    <property type="protein sequence ID" value="KAF2167466.1"/>
    <property type="molecule type" value="Genomic_DNA"/>
</dbReference>
<gene>
    <name evidence="1" type="ORF">M409DRAFT_54064</name>
</gene>
<organism evidence="1 2">
    <name type="scientific">Zasmidium cellare ATCC 36951</name>
    <dbReference type="NCBI Taxonomy" id="1080233"/>
    <lineage>
        <taxon>Eukaryota</taxon>
        <taxon>Fungi</taxon>
        <taxon>Dikarya</taxon>
        <taxon>Ascomycota</taxon>
        <taxon>Pezizomycotina</taxon>
        <taxon>Dothideomycetes</taxon>
        <taxon>Dothideomycetidae</taxon>
        <taxon>Mycosphaerellales</taxon>
        <taxon>Mycosphaerellaceae</taxon>
        <taxon>Zasmidium</taxon>
    </lineage>
</organism>
<sequence>MSAHEKFWDTPELLEEILVRLGRKDIVLSIRVCKRFQVAINASTSLQSAAFGAGLERLLPLYRQLFTFSYLEASDQLLLIDDITHLGAIDRKNGYWKVGLSLVTTLTLPRLTPSGEAKPIYMIAMAKQQPGRSYLSEDGQAVFRKEIDAAFPSSPVPVDLELAIITNRQVGTQEDPVQQVVYRVLVSLKPVPFGILFHVLKAIKQALQLPHRRKEGKLNLTADFASVVGLGADQLTFLRDTPTYVQEHWKI</sequence>
<dbReference type="SUPFAM" id="SSF81383">
    <property type="entry name" value="F-box domain"/>
    <property type="match status" value="1"/>
</dbReference>
<evidence type="ECO:0000313" key="2">
    <source>
        <dbReference type="Proteomes" id="UP000799537"/>
    </source>
</evidence>
<reference evidence="1" key="1">
    <citation type="journal article" date="2020" name="Stud. Mycol.">
        <title>101 Dothideomycetes genomes: a test case for predicting lifestyles and emergence of pathogens.</title>
        <authorList>
            <person name="Haridas S."/>
            <person name="Albert R."/>
            <person name="Binder M."/>
            <person name="Bloem J."/>
            <person name="Labutti K."/>
            <person name="Salamov A."/>
            <person name="Andreopoulos B."/>
            <person name="Baker S."/>
            <person name="Barry K."/>
            <person name="Bills G."/>
            <person name="Bluhm B."/>
            <person name="Cannon C."/>
            <person name="Castanera R."/>
            <person name="Culley D."/>
            <person name="Daum C."/>
            <person name="Ezra D."/>
            <person name="Gonzalez J."/>
            <person name="Henrissat B."/>
            <person name="Kuo A."/>
            <person name="Liang C."/>
            <person name="Lipzen A."/>
            <person name="Lutzoni F."/>
            <person name="Magnuson J."/>
            <person name="Mondo S."/>
            <person name="Nolan M."/>
            <person name="Ohm R."/>
            <person name="Pangilinan J."/>
            <person name="Park H.-J."/>
            <person name="Ramirez L."/>
            <person name="Alfaro M."/>
            <person name="Sun H."/>
            <person name="Tritt A."/>
            <person name="Yoshinaga Y."/>
            <person name="Zwiers L.-H."/>
            <person name="Turgeon B."/>
            <person name="Goodwin S."/>
            <person name="Spatafora J."/>
            <person name="Crous P."/>
            <person name="Grigoriev I."/>
        </authorList>
    </citation>
    <scope>NUCLEOTIDE SEQUENCE</scope>
    <source>
        <strain evidence="1">ATCC 36951</strain>
    </source>
</reference>
<dbReference type="GeneID" id="54565849"/>
<dbReference type="CDD" id="cd09917">
    <property type="entry name" value="F-box_SF"/>
    <property type="match status" value="1"/>
</dbReference>
<name>A0A6A6CPS0_ZASCE</name>
<evidence type="ECO:0008006" key="3">
    <source>
        <dbReference type="Google" id="ProtNLM"/>
    </source>
</evidence>